<evidence type="ECO:0000313" key="4">
    <source>
        <dbReference type="RefSeq" id="XP_014679445.1"/>
    </source>
</evidence>
<proteinExistence type="inferred from homology"/>
<dbReference type="RefSeq" id="XP_014679445.1">
    <property type="nucleotide sequence ID" value="XM_014823959.1"/>
</dbReference>
<dbReference type="Pfam" id="PF01900">
    <property type="entry name" value="RNase_P_Rpp14"/>
    <property type="match status" value="1"/>
</dbReference>
<keyword evidence="2" id="KW-0819">tRNA processing</keyword>
<evidence type="ECO:0000313" key="3">
    <source>
        <dbReference type="Proteomes" id="UP000695022"/>
    </source>
</evidence>
<dbReference type="Proteomes" id="UP000695022">
    <property type="component" value="Unplaced"/>
</dbReference>
<dbReference type="PANTHER" id="PTHR15441">
    <property type="entry name" value="RIBONUCLEASE P PROTEIN SUBUNIT P14"/>
    <property type="match status" value="1"/>
</dbReference>
<reference evidence="4" key="1">
    <citation type="submission" date="2025-08" db="UniProtKB">
        <authorList>
            <consortium name="RefSeq"/>
        </authorList>
    </citation>
    <scope>IDENTIFICATION</scope>
</reference>
<dbReference type="InterPro" id="IPR038085">
    <property type="entry name" value="Rnp2-like_sf"/>
</dbReference>
<comment type="similarity">
    <text evidence="1">Belongs to the eukaryotic/archaeal RNase P protein component 2 family.</text>
</comment>
<organism evidence="3 4">
    <name type="scientific">Priapulus caudatus</name>
    <name type="common">Priapulid worm</name>
    <dbReference type="NCBI Taxonomy" id="37621"/>
    <lineage>
        <taxon>Eukaryota</taxon>
        <taxon>Metazoa</taxon>
        <taxon>Ecdysozoa</taxon>
        <taxon>Scalidophora</taxon>
        <taxon>Priapulida</taxon>
        <taxon>Priapulimorpha</taxon>
        <taxon>Priapulimorphida</taxon>
        <taxon>Priapulidae</taxon>
        <taxon>Priapulus</taxon>
    </lineage>
</organism>
<dbReference type="SUPFAM" id="SSF160350">
    <property type="entry name" value="Rnp2-like"/>
    <property type="match status" value="1"/>
</dbReference>
<sequence>MLYAKRRYHGVPTCVSRYHLPMICPHTFSLVTCGSYCQWQQREIGGAMVAVDVLKYNEGDRSAILRVHSHNLVKLWSALTLTDRYMSRKCAFRVHQVSPYLMGLAVNSREYEHT</sequence>
<evidence type="ECO:0000256" key="1">
    <source>
        <dbReference type="ARBA" id="ARBA00010800"/>
    </source>
</evidence>
<dbReference type="GeneID" id="106819311"/>
<dbReference type="PANTHER" id="PTHR15441:SF1">
    <property type="entry name" value="RIBONUCLEASE P PROTEIN SUBUNIT P14"/>
    <property type="match status" value="1"/>
</dbReference>
<name>A0ABM1F4S4_PRICU</name>
<evidence type="ECO:0000256" key="2">
    <source>
        <dbReference type="ARBA" id="ARBA00022694"/>
    </source>
</evidence>
<gene>
    <name evidence="4" type="primary">LOC106819311</name>
</gene>
<accession>A0ABM1F4S4</accession>
<dbReference type="InterPro" id="IPR002759">
    <property type="entry name" value="Pop5/Rpp14/Rnp2-like"/>
</dbReference>
<keyword evidence="3" id="KW-1185">Reference proteome</keyword>
<protein>
    <submittedName>
        <fullName evidence="4">Ribonuclease P protein subunit p14-like isoform X3</fullName>
    </submittedName>
</protein>
<dbReference type="Gene3D" id="3.30.70.3250">
    <property type="entry name" value="Ribonuclease P, Pop5 subunit"/>
    <property type="match status" value="1"/>
</dbReference>